<dbReference type="PANTHER" id="PTHR43105">
    <property type="entry name" value="RESPIRATORY NITRATE REDUCTASE"/>
    <property type="match status" value="1"/>
</dbReference>
<dbReference type="Pfam" id="PF01568">
    <property type="entry name" value="Molydop_binding"/>
    <property type="match status" value="1"/>
</dbReference>
<dbReference type="InterPro" id="IPR006478">
    <property type="entry name" value="Formate_DH_asu"/>
</dbReference>
<dbReference type="InterPro" id="IPR017896">
    <property type="entry name" value="4Fe4S_Fe-S-bd"/>
</dbReference>
<keyword evidence="2" id="KW-0001">2Fe-2S</keyword>
<dbReference type="InterPro" id="IPR006656">
    <property type="entry name" value="Mopterin_OxRdtase"/>
</dbReference>
<protein>
    <submittedName>
        <fullName evidence="11">Formate dehydrogenase subunit alpha</fullName>
        <ecNumber evidence="11">1.17.1.9</ecNumber>
    </submittedName>
</protein>
<dbReference type="InterPro" id="IPR036010">
    <property type="entry name" value="2Fe-2S_ferredoxin-like_sf"/>
</dbReference>
<keyword evidence="5" id="KW-0408">Iron</keyword>
<feature type="region of interest" description="Disordered" evidence="7">
    <location>
        <begin position="76"/>
        <end position="98"/>
    </location>
</feature>
<dbReference type="InterPro" id="IPR006657">
    <property type="entry name" value="MoPterin_dinucl-bd_dom"/>
</dbReference>
<dbReference type="RefSeq" id="WP_263413789.1">
    <property type="nucleotide sequence ID" value="NZ_BAABBH010000001.1"/>
</dbReference>
<dbReference type="SMART" id="SM00929">
    <property type="entry name" value="NADH-G_4Fe-4S_3"/>
    <property type="match status" value="1"/>
</dbReference>
<dbReference type="InterPro" id="IPR050123">
    <property type="entry name" value="Prok_molybdopt-oxidoreductase"/>
</dbReference>
<dbReference type="Gene3D" id="3.30.70.20">
    <property type="match status" value="1"/>
</dbReference>
<dbReference type="Pfam" id="PF10588">
    <property type="entry name" value="NADH-G_4Fe-4S_3"/>
    <property type="match status" value="1"/>
</dbReference>
<dbReference type="SUPFAM" id="SSF54292">
    <property type="entry name" value="2Fe-2S ferredoxin-like"/>
    <property type="match status" value="1"/>
</dbReference>
<dbReference type="PROSITE" id="PS51669">
    <property type="entry name" value="4FE4S_MOW_BIS_MGD"/>
    <property type="match status" value="1"/>
</dbReference>
<dbReference type="Gene3D" id="3.10.20.740">
    <property type="match status" value="1"/>
</dbReference>
<evidence type="ECO:0000313" key="11">
    <source>
        <dbReference type="EMBL" id="MFN2974651.1"/>
    </source>
</evidence>
<feature type="domain" description="4Fe-4S His(Cys)3-ligated-type" evidence="10">
    <location>
        <begin position="152"/>
        <end position="192"/>
    </location>
</feature>
<dbReference type="Gene3D" id="2.40.40.20">
    <property type="match status" value="1"/>
</dbReference>
<evidence type="ECO:0000256" key="4">
    <source>
        <dbReference type="ARBA" id="ARBA00023002"/>
    </source>
</evidence>
<evidence type="ECO:0000259" key="10">
    <source>
        <dbReference type="PROSITE" id="PS51839"/>
    </source>
</evidence>
<dbReference type="NCBIfam" id="TIGR01591">
    <property type="entry name" value="Fdh-alpha"/>
    <property type="match status" value="1"/>
</dbReference>
<dbReference type="SUPFAM" id="SSF53706">
    <property type="entry name" value="Formate dehydrogenase/DMSO reductase, domains 1-3"/>
    <property type="match status" value="1"/>
</dbReference>
<evidence type="ECO:0000259" key="9">
    <source>
        <dbReference type="PROSITE" id="PS51669"/>
    </source>
</evidence>
<evidence type="ECO:0000256" key="1">
    <source>
        <dbReference type="ARBA" id="ARBA00022485"/>
    </source>
</evidence>
<dbReference type="PROSITE" id="PS51379">
    <property type="entry name" value="4FE4S_FER_2"/>
    <property type="match status" value="2"/>
</dbReference>
<gene>
    <name evidence="11" type="primary">fdhF</name>
    <name evidence="11" type="ORF">ACK2TP_02630</name>
</gene>
<evidence type="ECO:0000313" key="12">
    <source>
        <dbReference type="Proteomes" id="UP001634747"/>
    </source>
</evidence>
<dbReference type="SMART" id="SM00926">
    <property type="entry name" value="Molybdop_Fe4S4"/>
    <property type="match status" value="1"/>
</dbReference>
<evidence type="ECO:0000256" key="2">
    <source>
        <dbReference type="ARBA" id="ARBA00022714"/>
    </source>
</evidence>
<dbReference type="PROSITE" id="PS00551">
    <property type="entry name" value="MOLYBDOPTERIN_PROK_1"/>
    <property type="match status" value="1"/>
</dbReference>
<evidence type="ECO:0000256" key="7">
    <source>
        <dbReference type="SAM" id="MobiDB-lite"/>
    </source>
</evidence>
<dbReference type="InterPro" id="IPR006963">
    <property type="entry name" value="Mopterin_OxRdtase_4Fe-4S_dom"/>
</dbReference>
<dbReference type="PROSITE" id="PS51839">
    <property type="entry name" value="4FE4S_HC3"/>
    <property type="match status" value="1"/>
</dbReference>
<dbReference type="Pfam" id="PF00384">
    <property type="entry name" value="Molybdopterin"/>
    <property type="match status" value="1"/>
</dbReference>
<dbReference type="GO" id="GO:0008863">
    <property type="term" value="F:formate dehydrogenase (NAD+) activity"/>
    <property type="evidence" value="ECO:0007669"/>
    <property type="project" value="UniProtKB-EC"/>
</dbReference>
<dbReference type="Pfam" id="PF12838">
    <property type="entry name" value="Fer4_7"/>
    <property type="match status" value="1"/>
</dbReference>
<dbReference type="EC" id="1.17.1.9" evidence="11"/>
<evidence type="ECO:0000259" key="8">
    <source>
        <dbReference type="PROSITE" id="PS51379"/>
    </source>
</evidence>
<dbReference type="InterPro" id="IPR019574">
    <property type="entry name" value="NADH_UbQ_OxRdtase_Gsu_4Fe4S-bd"/>
</dbReference>
<proteinExistence type="predicted"/>
<feature type="domain" description="4Fe-4S ferredoxin-type" evidence="8">
    <location>
        <begin position="255"/>
        <end position="284"/>
    </location>
</feature>
<keyword evidence="4 11" id="KW-0560">Oxidoreductase</keyword>
<dbReference type="EMBL" id="JBJYXY010000001">
    <property type="protein sequence ID" value="MFN2974651.1"/>
    <property type="molecule type" value="Genomic_DNA"/>
</dbReference>
<keyword evidence="6" id="KW-0411">Iron-sulfur</keyword>
<dbReference type="PROSITE" id="PS00198">
    <property type="entry name" value="4FE4S_FER_1"/>
    <property type="match status" value="1"/>
</dbReference>
<accession>A0ABW9KI67</accession>
<feature type="domain" description="4Fe-4S ferredoxin-type" evidence="8">
    <location>
        <begin position="212"/>
        <end position="241"/>
    </location>
</feature>
<evidence type="ECO:0000256" key="3">
    <source>
        <dbReference type="ARBA" id="ARBA00022723"/>
    </source>
</evidence>
<dbReference type="SUPFAM" id="SSF50692">
    <property type="entry name" value="ADC-like"/>
    <property type="match status" value="1"/>
</dbReference>
<dbReference type="InterPro" id="IPR027467">
    <property type="entry name" value="MopterinOxRdtase_cofactor_BS"/>
</dbReference>
<feature type="domain" description="4Fe-4S Mo/W bis-MGD-type" evidence="9">
    <location>
        <begin position="333"/>
        <end position="388"/>
    </location>
</feature>
<comment type="caution">
    <text evidence="11">The sequence shown here is derived from an EMBL/GenBank/DDBJ whole genome shotgun (WGS) entry which is preliminary data.</text>
</comment>
<sequence length="1069" mass="119167">MPLEHRLLNTSLERPLSTQILVNGRTVPAAEGELLIEALNRAAGMANNTLRDAGDHEDEQRLSPAERVARQFDSIVGDPRASSRQDHPTFSPDSSIEQGTGEYHSVPQLCYHSQLGPIQTCDTCMVEVDGSLVRACATEVFPGMRVSTESARAYAAQHEGMDRILQNHDLYCTVCDNNNGNCTVHNAVGEMNLIHQARPYQHKPYPQDHSNPFYRYDPDQCILCGRCVEACQDVQVNETLTIDWTMKHPRVLWDGGEQIAGSSCVSCGHCVTVCPCNALMEKSMLGHAGYLTHLPVKALDDMIEVVKGVEPETGYPPILALSDMESKMREARVKRTKTVCTYCGVGCSFEVWTRDRHILKIEPEHGPANGISTCVKGKFGYDYVNATNRLHTPLIRKHDPKTGSDTFVEATWDEALDLIEKTFREIKEKHGPDALAFIASSKCTNEESYLMQKLARAVIGTNNIDNCSRYCQTPATMGLSRTVKYGGDSGSIADIEKAGLVIGIGTNTSESHPVLATRVKRSHKLRGQRLIVSDLRKHEMAERADLFIRPNPSTDLVWLSAVAKYTIDQGWHDAAFVEKWVNKFEEYKKSLEPFTLEFAERETGVSREHLIQIAEEIHKAKGTCILWAMGVTQHCGGSDTSTAISNLLLLTGNYGKPGTGAYPLRGHNNVQGASDFGSMPNYFPGYQFVDDPEARGKFEAAWDVTLPVKKGLDNHEMMEAIHKGELRSLYIKGEDTITSDGNANDVGQALSEVEFLVVQDISFSETAKFANVVLPASPSLEKDGTFVSTERRIQRLYRALDPLGDSLPDWQIIQLIANRLGAEWHYAHPSEIMDEIAKLTPLFAGVNYERLEGFKSLQWPVAIDGTDTPLLFTDGFPFDDGKAKFYPLSWVPPSEETSDEFDLHLNNGRLLEHFEQGAMTYRVPGIEQITPLNWLEVSPELAAERGIESGSKVELKSKWGTIRAHVLVTDRVEGKQLYMPMNSVDQPVNRLTGAHVDRATHTPAYKEVSVNMRVLSQRGRSPLSPENFRNGQRTPQYGVAVEKKWERADYYLPGTRQGDRLVQIRMDTV</sequence>
<organism evidence="11 12">
    <name type="scientific">Terriglobus aquaticus</name>
    <dbReference type="NCBI Taxonomy" id="940139"/>
    <lineage>
        <taxon>Bacteria</taxon>
        <taxon>Pseudomonadati</taxon>
        <taxon>Acidobacteriota</taxon>
        <taxon>Terriglobia</taxon>
        <taxon>Terriglobales</taxon>
        <taxon>Acidobacteriaceae</taxon>
        <taxon>Terriglobus</taxon>
    </lineage>
</organism>
<dbReference type="CDD" id="cd02753">
    <property type="entry name" value="MopB_Formate-Dh-H"/>
    <property type="match status" value="1"/>
</dbReference>
<dbReference type="Gene3D" id="3.40.50.740">
    <property type="match status" value="1"/>
</dbReference>
<evidence type="ECO:0000256" key="6">
    <source>
        <dbReference type="ARBA" id="ARBA00023014"/>
    </source>
</evidence>
<evidence type="ECO:0000256" key="5">
    <source>
        <dbReference type="ARBA" id="ARBA00023004"/>
    </source>
</evidence>
<dbReference type="Proteomes" id="UP001634747">
    <property type="component" value="Unassembled WGS sequence"/>
</dbReference>
<dbReference type="InterPro" id="IPR009010">
    <property type="entry name" value="Asp_de-COase-like_dom_sf"/>
</dbReference>
<dbReference type="InterPro" id="IPR017900">
    <property type="entry name" value="4Fe4S_Fe_S_CS"/>
</dbReference>
<keyword evidence="1" id="KW-0004">4Fe-4S</keyword>
<dbReference type="Pfam" id="PF04879">
    <property type="entry name" value="Molybdop_Fe4S4"/>
    <property type="match status" value="1"/>
</dbReference>
<dbReference type="InterPro" id="IPR041924">
    <property type="entry name" value="Formate_Dh-H_N"/>
</dbReference>
<keyword evidence="3" id="KW-0479">Metal-binding</keyword>
<reference evidence="11 12" key="1">
    <citation type="submission" date="2024-12" db="EMBL/GenBank/DDBJ databases">
        <authorList>
            <person name="Lee Y."/>
        </authorList>
    </citation>
    <scope>NUCLEOTIDE SEQUENCE [LARGE SCALE GENOMIC DNA]</scope>
    <source>
        <strain evidence="11 12">03SUJ4</strain>
    </source>
</reference>
<dbReference type="PANTHER" id="PTHR43105:SF14">
    <property type="entry name" value="FORMATE DEHYDROGENASE H"/>
    <property type="match status" value="1"/>
</dbReference>
<dbReference type="Gene3D" id="2.20.25.90">
    <property type="entry name" value="ADC-like domains"/>
    <property type="match status" value="1"/>
</dbReference>
<dbReference type="Pfam" id="PF13510">
    <property type="entry name" value="Fer2_4"/>
    <property type="match status" value="1"/>
</dbReference>
<dbReference type="SUPFAM" id="SSF54862">
    <property type="entry name" value="4Fe-4S ferredoxins"/>
    <property type="match status" value="1"/>
</dbReference>
<dbReference type="Gene3D" id="3.40.228.10">
    <property type="entry name" value="Dimethylsulfoxide Reductase, domain 2"/>
    <property type="match status" value="1"/>
</dbReference>
<keyword evidence="12" id="KW-1185">Reference proteome</keyword>
<name>A0ABW9KI67_9BACT</name>